<feature type="compositionally biased region" description="Basic and acidic residues" evidence="1">
    <location>
        <begin position="44"/>
        <end position="58"/>
    </location>
</feature>
<dbReference type="Pfam" id="PF25210">
    <property type="entry name" value="Kelch_FKB95"/>
    <property type="match status" value="1"/>
</dbReference>
<dbReference type="InterPro" id="IPR050354">
    <property type="entry name" value="F-box/kelch-repeat_ARATH"/>
</dbReference>
<feature type="domain" description="FKB95-like N-terminal Kelch" evidence="2">
    <location>
        <begin position="128"/>
        <end position="361"/>
    </location>
</feature>
<dbReference type="Proteomes" id="UP000694251">
    <property type="component" value="Chromosome 6"/>
</dbReference>
<dbReference type="PANTHER" id="PTHR24414:SF65">
    <property type="entry name" value="F-BOX DOMAIN-CONTAINING PROTEIN"/>
    <property type="match status" value="1"/>
</dbReference>
<feature type="region of interest" description="Disordered" evidence="1">
    <location>
        <begin position="1"/>
        <end position="62"/>
    </location>
</feature>
<reference evidence="3 4" key="1">
    <citation type="submission" date="2020-12" db="EMBL/GenBank/DDBJ databases">
        <title>Concerted genomic and epigenomic changes stabilize Arabidopsis allopolyploids.</title>
        <authorList>
            <person name="Chen Z."/>
        </authorList>
    </citation>
    <scope>NUCLEOTIDE SEQUENCE [LARGE SCALE GENOMIC DNA]</scope>
    <source>
        <strain evidence="3">As9502</strain>
        <tissue evidence="3">Leaf</tissue>
    </source>
</reference>
<protein>
    <submittedName>
        <fullName evidence="3">Kelch repeat type 1</fullName>
    </submittedName>
</protein>
<organism evidence="3 4">
    <name type="scientific">Arabidopsis suecica</name>
    <name type="common">Swedish thale-cress</name>
    <name type="synonym">Cardaminopsis suecica</name>
    <dbReference type="NCBI Taxonomy" id="45249"/>
    <lineage>
        <taxon>Eukaryota</taxon>
        <taxon>Viridiplantae</taxon>
        <taxon>Streptophyta</taxon>
        <taxon>Embryophyta</taxon>
        <taxon>Tracheophyta</taxon>
        <taxon>Spermatophyta</taxon>
        <taxon>Magnoliopsida</taxon>
        <taxon>eudicotyledons</taxon>
        <taxon>Gunneridae</taxon>
        <taxon>Pentapetalae</taxon>
        <taxon>rosids</taxon>
        <taxon>malvids</taxon>
        <taxon>Brassicales</taxon>
        <taxon>Brassicaceae</taxon>
        <taxon>Camelineae</taxon>
        <taxon>Arabidopsis</taxon>
    </lineage>
</organism>
<gene>
    <name evidence="3" type="ORF">ISN44_As06g019440</name>
</gene>
<accession>A0A8T2CHC4</accession>
<evidence type="ECO:0000259" key="2">
    <source>
        <dbReference type="Pfam" id="PF25210"/>
    </source>
</evidence>
<dbReference type="OrthoDB" id="1091955at2759"/>
<evidence type="ECO:0000313" key="4">
    <source>
        <dbReference type="Proteomes" id="UP000694251"/>
    </source>
</evidence>
<evidence type="ECO:0000313" key="3">
    <source>
        <dbReference type="EMBL" id="KAG7597600.1"/>
    </source>
</evidence>
<proteinExistence type="predicted"/>
<sequence>MVNISEISDDSHDGDQNKKPEELNKKPEEQVLRRSSRISTRNENQNKKPKEEEEKDNRSISFPIPDDLTEACVALIRRCDYPSLSSVSSYFFTLIASSRLYETRSRLGLSETFLYAAIKFPDDIPPKWYILHRNKVSSLRLTELSSLPPVPYGCSVVTIGQEMYVIGGVIDRRRLQSMHLIDCRTHKCRSLPRMKRGRYNAAAGVIDGKIYVIGGFRKRKSEAEWIEVFDLKKQSWESLPGPYPKTSSGCELKTYVVMEEKLYILDSKFCLVYEPKRNGEWDASVGATPLMDLWKHTCCVVDDMLYTIDPQRTLGHPIVVYDPKEKTWRPVKGESLGRLPSCLFDKSEMANFGGKLVILGSNRSYVTGDCIGEKGMFIRLSMDFFVVHAFSLASRRLLVLFHDLVADPVFKFRSVLHLRSRSLGDGAGVSQYASPSTAVWCLLIDVVVASDWRWRSFAAAQPSVRSLRPRRKLMRFGGLRCLARWLAVVPVARSLDGWCGFWVQRLGLSHHLLDLPLLASTSSDRSILAQLLRGGREAVVLVFAGSKVLVSLRPMINRPWPKPIWVVG</sequence>
<dbReference type="PANTHER" id="PTHR24414">
    <property type="entry name" value="F-BOX/KELCH-REPEAT PROTEIN SKIP4"/>
    <property type="match status" value="1"/>
</dbReference>
<dbReference type="InterPro" id="IPR006652">
    <property type="entry name" value="Kelch_1"/>
</dbReference>
<comment type="caution">
    <text evidence="3">The sequence shown here is derived from an EMBL/GenBank/DDBJ whole genome shotgun (WGS) entry which is preliminary data.</text>
</comment>
<dbReference type="EMBL" id="JAEFBJ010000006">
    <property type="protein sequence ID" value="KAG7597600.1"/>
    <property type="molecule type" value="Genomic_DNA"/>
</dbReference>
<keyword evidence="4" id="KW-1185">Reference proteome</keyword>
<dbReference type="SMART" id="SM00612">
    <property type="entry name" value="Kelch"/>
    <property type="match status" value="2"/>
</dbReference>
<dbReference type="InterPro" id="IPR057499">
    <property type="entry name" value="Kelch_FKB95"/>
</dbReference>
<feature type="compositionally biased region" description="Basic and acidic residues" evidence="1">
    <location>
        <begin position="9"/>
        <end position="32"/>
    </location>
</feature>
<name>A0A8T2CHC4_ARASU</name>
<evidence type="ECO:0000256" key="1">
    <source>
        <dbReference type="SAM" id="MobiDB-lite"/>
    </source>
</evidence>
<dbReference type="AlphaFoldDB" id="A0A8T2CHC4"/>